<evidence type="ECO:0000313" key="2">
    <source>
        <dbReference type="EMBL" id="KAG8584574.1"/>
    </source>
</evidence>
<feature type="region of interest" description="Disordered" evidence="1">
    <location>
        <begin position="1"/>
        <end position="46"/>
    </location>
</feature>
<evidence type="ECO:0000313" key="3">
    <source>
        <dbReference type="Proteomes" id="UP000824782"/>
    </source>
</evidence>
<dbReference type="AlphaFoldDB" id="A0AAV7CHN6"/>
<accession>A0AAV7CHN6</accession>
<proteinExistence type="predicted"/>
<dbReference type="Proteomes" id="UP000824782">
    <property type="component" value="Unassembled WGS sequence"/>
</dbReference>
<comment type="caution">
    <text evidence="2">The sequence shown here is derived from an EMBL/GenBank/DDBJ whole genome shotgun (WGS) entry which is preliminary data.</text>
</comment>
<gene>
    <name evidence="2" type="ORF">GDO81_004670</name>
</gene>
<reference evidence="2" key="1">
    <citation type="thesis" date="2020" institute="ProQuest LLC" country="789 East Eisenhower Parkway, Ann Arbor, MI, USA">
        <title>Comparative Genomics and Chromosome Evolution.</title>
        <authorList>
            <person name="Mudd A.B."/>
        </authorList>
    </citation>
    <scope>NUCLEOTIDE SEQUENCE</scope>
    <source>
        <strain evidence="2">237g6f4</strain>
        <tissue evidence="2">Blood</tissue>
    </source>
</reference>
<sequence>MVISWAKASDMSSRGSPTAMHDTILSTASSSRSPLYLDSGGSFSRKSENTYSVAMCAMAMSAGERVTGAARQSHPAHPALPHYWPLV</sequence>
<dbReference type="EMBL" id="WNYA01000002">
    <property type="protein sequence ID" value="KAG8584574.1"/>
    <property type="molecule type" value="Genomic_DNA"/>
</dbReference>
<keyword evidence="3" id="KW-1185">Reference proteome</keyword>
<organism evidence="2 3">
    <name type="scientific">Engystomops pustulosus</name>
    <name type="common">Tungara frog</name>
    <name type="synonym">Physalaemus pustulosus</name>
    <dbReference type="NCBI Taxonomy" id="76066"/>
    <lineage>
        <taxon>Eukaryota</taxon>
        <taxon>Metazoa</taxon>
        <taxon>Chordata</taxon>
        <taxon>Craniata</taxon>
        <taxon>Vertebrata</taxon>
        <taxon>Euteleostomi</taxon>
        <taxon>Amphibia</taxon>
        <taxon>Batrachia</taxon>
        <taxon>Anura</taxon>
        <taxon>Neobatrachia</taxon>
        <taxon>Hyloidea</taxon>
        <taxon>Leptodactylidae</taxon>
        <taxon>Leiuperinae</taxon>
        <taxon>Engystomops</taxon>
    </lineage>
</organism>
<name>A0AAV7CHN6_ENGPU</name>
<feature type="compositionally biased region" description="Polar residues" evidence="1">
    <location>
        <begin position="24"/>
        <end position="33"/>
    </location>
</feature>
<evidence type="ECO:0000256" key="1">
    <source>
        <dbReference type="SAM" id="MobiDB-lite"/>
    </source>
</evidence>
<protein>
    <submittedName>
        <fullName evidence="2">Uncharacterized protein</fullName>
    </submittedName>
</protein>